<dbReference type="Proteomes" id="UP001443914">
    <property type="component" value="Unassembled WGS sequence"/>
</dbReference>
<feature type="region of interest" description="Disordered" evidence="1">
    <location>
        <begin position="158"/>
        <end position="199"/>
    </location>
</feature>
<accession>A0AAW1IJB8</accession>
<dbReference type="PANTHER" id="PTHR32166">
    <property type="entry name" value="OSJNBA0013A04.12 PROTEIN"/>
    <property type="match status" value="1"/>
</dbReference>
<name>A0AAW1IJB8_SAPOF</name>
<evidence type="ECO:0000259" key="2">
    <source>
        <dbReference type="Pfam" id="PF04937"/>
    </source>
</evidence>
<dbReference type="EMBL" id="JBDFQZ010000009">
    <property type="protein sequence ID" value="KAK9689613.1"/>
    <property type="molecule type" value="Genomic_DNA"/>
</dbReference>
<gene>
    <name evidence="3" type="ORF">RND81_09G071200</name>
</gene>
<proteinExistence type="predicted"/>
<dbReference type="PANTHER" id="PTHR32166:SF123">
    <property type="entry name" value="BED-TYPE DOMAIN-CONTAINING PROTEIN"/>
    <property type="match status" value="1"/>
</dbReference>
<keyword evidence="4" id="KW-1185">Reference proteome</keyword>
<dbReference type="AlphaFoldDB" id="A0AAW1IJB8"/>
<reference evidence="3" key="1">
    <citation type="submission" date="2024-03" db="EMBL/GenBank/DDBJ databases">
        <title>WGS assembly of Saponaria officinalis var. Norfolk2.</title>
        <authorList>
            <person name="Jenkins J."/>
            <person name="Shu S."/>
            <person name="Grimwood J."/>
            <person name="Barry K."/>
            <person name="Goodstein D."/>
            <person name="Schmutz J."/>
            <person name="Leebens-Mack J."/>
            <person name="Osbourn A."/>
        </authorList>
    </citation>
    <scope>NUCLEOTIDE SEQUENCE [LARGE SCALE GENOMIC DNA]</scope>
    <source>
        <strain evidence="3">JIC</strain>
    </source>
</reference>
<comment type="caution">
    <text evidence="3">The sequence shown here is derived from an EMBL/GenBank/DDBJ whole genome shotgun (WGS) entry which is preliminary data.</text>
</comment>
<feature type="compositionally biased region" description="Basic and acidic residues" evidence="1">
    <location>
        <begin position="119"/>
        <end position="129"/>
    </location>
</feature>
<dbReference type="Pfam" id="PF04937">
    <property type="entry name" value="DUF659"/>
    <property type="match status" value="1"/>
</dbReference>
<dbReference type="SUPFAM" id="SSF53098">
    <property type="entry name" value="Ribonuclease H-like"/>
    <property type="match status" value="1"/>
</dbReference>
<feature type="domain" description="DUF659" evidence="2">
    <location>
        <begin position="230"/>
        <end position="377"/>
    </location>
</feature>
<organism evidence="3 4">
    <name type="scientific">Saponaria officinalis</name>
    <name type="common">Common soapwort</name>
    <name type="synonym">Lychnis saponaria</name>
    <dbReference type="NCBI Taxonomy" id="3572"/>
    <lineage>
        <taxon>Eukaryota</taxon>
        <taxon>Viridiplantae</taxon>
        <taxon>Streptophyta</taxon>
        <taxon>Embryophyta</taxon>
        <taxon>Tracheophyta</taxon>
        <taxon>Spermatophyta</taxon>
        <taxon>Magnoliopsida</taxon>
        <taxon>eudicotyledons</taxon>
        <taxon>Gunneridae</taxon>
        <taxon>Pentapetalae</taxon>
        <taxon>Caryophyllales</taxon>
        <taxon>Caryophyllaceae</taxon>
        <taxon>Caryophylleae</taxon>
        <taxon>Saponaria</taxon>
    </lineage>
</organism>
<evidence type="ECO:0000256" key="1">
    <source>
        <dbReference type="SAM" id="MobiDB-lite"/>
    </source>
</evidence>
<dbReference type="InterPro" id="IPR007021">
    <property type="entry name" value="DUF659"/>
</dbReference>
<feature type="region of interest" description="Disordered" evidence="1">
    <location>
        <begin position="116"/>
        <end position="146"/>
    </location>
</feature>
<sequence length="532" mass="61353">MQNNEDIGWRFGTKLDQGGRKVEFTFCKKQINGGITRLKEHLAHKKGNNVASCPSVSDDVRKEMWALLTKYNVSKNEKEKPTREFEDDIAASYRANENDDAEDEDQELAYARQQSLMQHKTDHYRESRPSTDGAGGSGIVPQMRRSGSCKETCIRGGVQRPFQPANTPTSRLGAVELDLEKDKRKNKQPKKSKKGAKEAEKSCMGHFMIDTNMPFRAIESPYANPLMETILEVYLSEEYKEMKNYIKSLVPIWDERGVTIMCDGWGGPTNMSIINFLIYSVRGTIFHKSIDASDVLRKDTDYYYKLMKEVVDEIGAHRVVQVVTDNKAAMKAAGKKLMENYKTLYWTACAAHCQDLLLEDLGNRSSIKKVISRARLITKFIYTYKWVTNYMKKFTNGRELTRPGMTRFATDFIMLEKMFHSTGWLTSRYSQITDNNGMEVHELLSRNLSQEVAKFWNKADQILKIQEPIVKVLKLVDGDTQPTMGFIYEAMERCKLAIKQNCESYRQYWAMIDKRWNFQLHHDLHAACISLR</sequence>
<evidence type="ECO:0000313" key="3">
    <source>
        <dbReference type="EMBL" id="KAK9689613.1"/>
    </source>
</evidence>
<feature type="compositionally biased region" description="Basic residues" evidence="1">
    <location>
        <begin position="184"/>
        <end position="194"/>
    </location>
</feature>
<protein>
    <recommendedName>
        <fullName evidence="2">DUF659 domain-containing protein</fullName>
    </recommendedName>
</protein>
<evidence type="ECO:0000313" key="4">
    <source>
        <dbReference type="Proteomes" id="UP001443914"/>
    </source>
</evidence>
<dbReference type="InterPro" id="IPR012337">
    <property type="entry name" value="RNaseH-like_sf"/>
</dbReference>